<dbReference type="EMBL" id="FNJI01000023">
    <property type="protein sequence ID" value="SDP51658.1"/>
    <property type="molecule type" value="Genomic_DNA"/>
</dbReference>
<dbReference type="InterPro" id="IPR003593">
    <property type="entry name" value="AAA+_ATPase"/>
</dbReference>
<dbReference type="Gene3D" id="1.10.8.60">
    <property type="match status" value="1"/>
</dbReference>
<evidence type="ECO:0000256" key="6">
    <source>
        <dbReference type="SAM" id="Coils"/>
    </source>
</evidence>
<dbReference type="GO" id="GO:0003677">
    <property type="term" value="F:DNA binding"/>
    <property type="evidence" value="ECO:0007669"/>
    <property type="project" value="UniProtKB-KW"/>
</dbReference>
<dbReference type="FunFam" id="3.40.50.300:FF:000006">
    <property type="entry name" value="DNA-binding transcriptional regulator NtrC"/>
    <property type="match status" value="1"/>
</dbReference>
<keyword evidence="2" id="KW-0067">ATP-binding</keyword>
<evidence type="ECO:0000313" key="9">
    <source>
        <dbReference type="EMBL" id="SDP51658.1"/>
    </source>
</evidence>
<dbReference type="Gene3D" id="1.10.10.60">
    <property type="entry name" value="Homeodomain-like"/>
    <property type="match status" value="1"/>
</dbReference>
<accession>A0A1H0TDF7</accession>
<dbReference type="InterPro" id="IPR035965">
    <property type="entry name" value="PAS-like_dom_sf"/>
</dbReference>
<dbReference type="SMART" id="SM00382">
    <property type="entry name" value="AAA"/>
    <property type="match status" value="1"/>
</dbReference>
<evidence type="ECO:0000259" key="8">
    <source>
        <dbReference type="PROSITE" id="PS50112"/>
    </source>
</evidence>
<keyword evidence="6" id="KW-0175">Coiled coil</keyword>
<dbReference type="InterPro" id="IPR025943">
    <property type="entry name" value="Sigma_54_int_dom_ATP-bd_2"/>
</dbReference>
<dbReference type="InterPro" id="IPR027417">
    <property type="entry name" value="P-loop_NTPase"/>
</dbReference>
<dbReference type="SUPFAM" id="SSF46689">
    <property type="entry name" value="Homeodomain-like"/>
    <property type="match status" value="1"/>
</dbReference>
<dbReference type="STRING" id="91360.SAMN05660330_03022"/>
<dbReference type="PROSITE" id="PS00676">
    <property type="entry name" value="SIGMA54_INTERACT_2"/>
    <property type="match status" value="1"/>
</dbReference>
<evidence type="ECO:0000256" key="4">
    <source>
        <dbReference type="ARBA" id="ARBA00023125"/>
    </source>
</evidence>
<dbReference type="InterPro" id="IPR009057">
    <property type="entry name" value="Homeodomain-like_sf"/>
</dbReference>
<dbReference type="NCBIfam" id="TIGR00229">
    <property type="entry name" value="sensory_box"/>
    <property type="match status" value="1"/>
</dbReference>
<sequence length="609" mass="68600">MIPEVRPLFFHSTRRKLSRNKRYEQAKPMNSLPQIINEKEIIEHFSSGIIATDADGIITHINRRCKEKLNIGGNDLTGKSIFQVLPLFQPIVKACLKQGVSLTNQTIKTNHDQLVIHANPIRHRQSIIGVVLNFQIAETLEIFARKSASYKKLNRQLETIIGASSDGIWVCDSRGNVVTINGASEKLNGIKAEDVIGKNVAELLENKNFDQLVTTKVLASGSQETIVQQIKKTNRVLLCTGTPARDENGDIALIVVNERDMTELENLRDQFEQHKKLTEKFKEELSEQTRRELQDNAIITESTLMKQILVKSLKLAHIGASNILILGASGTGKGLLAKSIHQNSIRRNNPFVEINCAAIPENLLEAELFGFEKGAFSGAAEIGKVGLFELAQGGTLFLDEIGDMPLNLQTKLLKYLDDKKFRRLGGTKSIHVECATISATNRDLPELVEQNLFREDLYYRLSSFKLEIPSLCERKDDIPGLVRFYLQKYNKKYNRSKWISHNAVKQLTNYSFPGNVRELKNIIENGVVLSEDDNLDSYLTSTEDSKDPQLPSFNLPQSLHNIDLPATLDQVERQLLLTARKHCKTTREMSAFLNINQSTVVRKLQKHGL</sequence>
<dbReference type="SUPFAM" id="SSF52540">
    <property type="entry name" value="P-loop containing nucleoside triphosphate hydrolases"/>
    <property type="match status" value="1"/>
</dbReference>
<feature type="domain" description="PAS" evidence="8">
    <location>
        <begin position="153"/>
        <end position="212"/>
    </location>
</feature>
<dbReference type="PROSITE" id="PS50045">
    <property type="entry name" value="SIGMA54_INTERACT_4"/>
    <property type="match status" value="1"/>
</dbReference>
<dbReference type="CDD" id="cd00130">
    <property type="entry name" value="PAS"/>
    <property type="match status" value="2"/>
</dbReference>
<keyword evidence="3" id="KW-0805">Transcription regulation</keyword>
<organism evidence="9 10">
    <name type="scientific">Desulforhopalus singaporensis</name>
    <dbReference type="NCBI Taxonomy" id="91360"/>
    <lineage>
        <taxon>Bacteria</taxon>
        <taxon>Pseudomonadati</taxon>
        <taxon>Thermodesulfobacteriota</taxon>
        <taxon>Desulfobulbia</taxon>
        <taxon>Desulfobulbales</taxon>
        <taxon>Desulfocapsaceae</taxon>
        <taxon>Desulforhopalus</taxon>
    </lineage>
</organism>
<keyword evidence="1" id="KW-0547">Nucleotide-binding</keyword>
<name>A0A1H0TDF7_9BACT</name>
<dbReference type="Gene3D" id="3.30.450.20">
    <property type="entry name" value="PAS domain"/>
    <property type="match status" value="2"/>
</dbReference>
<gene>
    <name evidence="9" type="ORF">SAMN05660330_03022</name>
</gene>
<keyword evidence="10" id="KW-1185">Reference proteome</keyword>
<dbReference type="PANTHER" id="PTHR32071">
    <property type="entry name" value="TRANSCRIPTIONAL REGULATORY PROTEIN"/>
    <property type="match status" value="1"/>
</dbReference>
<dbReference type="Pfam" id="PF25601">
    <property type="entry name" value="AAA_lid_14"/>
    <property type="match status" value="1"/>
</dbReference>
<evidence type="ECO:0000256" key="2">
    <source>
        <dbReference type="ARBA" id="ARBA00022840"/>
    </source>
</evidence>
<dbReference type="AlphaFoldDB" id="A0A1H0TDF7"/>
<keyword evidence="4" id="KW-0238">DNA-binding</keyword>
<dbReference type="Pfam" id="PF13426">
    <property type="entry name" value="PAS_9"/>
    <property type="match status" value="1"/>
</dbReference>
<feature type="coiled-coil region" evidence="6">
    <location>
        <begin position="257"/>
        <end position="284"/>
    </location>
</feature>
<dbReference type="InterPro" id="IPR013767">
    <property type="entry name" value="PAS_fold"/>
</dbReference>
<evidence type="ECO:0000256" key="5">
    <source>
        <dbReference type="ARBA" id="ARBA00023163"/>
    </source>
</evidence>
<evidence type="ECO:0000256" key="1">
    <source>
        <dbReference type="ARBA" id="ARBA00022741"/>
    </source>
</evidence>
<dbReference type="PANTHER" id="PTHR32071:SF57">
    <property type="entry name" value="C4-DICARBOXYLATE TRANSPORT TRANSCRIPTIONAL REGULATORY PROTEIN DCTD"/>
    <property type="match status" value="1"/>
</dbReference>
<dbReference type="PROSITE" id="PS00688">
    <property type="entry name" value="SIGMA54_INTERACT_3"/>
    <property type="match status" value="1"/>
</dbReference>
<dbReference type="InterPro" id="IPR058031">
    <property type="entry name" value="AAA_lid_NorR"/>
</dbReference>
<dbReference type="CDD" id="cd00009">
    <property type="entry name" value="AAA"/>
    <property type="match status" value="1"/>
</dbReference>
<feature type="domain" description="PAS" evidence="8">
    <location>
        <begin position="39"/>
        <end position="90"/>
    </location>
</feature>
<dbReference type="SUPFAM" id="SSF55785">
    <property type="entry name" value="PYP-like sensor domain (PAS domain)"/>
    <property type="match status" value="2"/>
</dbReference>
<dbReference type="InterPro" id="IPR000014">
    <property type="entry name" value="PAS"/>
</dbReference>
<dbReference type="InterPro" id="IPR002078">
    <property type="entry name" value="Sigma_54_int"/>
</dbReference>
<dbReference type="PROSITE" id="PS50112">
    <property type="entry name" value="PAS"/>
    <property type="match status" value="2"/>
</dbReference>
<proteinExistence type="predicted"/>
<dbReference type="SMART" id="SM00091">
    <property type="entry name" value="PAS"/>
    <property type="match status" value="2"/>
</dbReference>
<dbReference type="RefSeq" id="WP_176761258.1">
    <property type="nucleotide sequence ID" value="NZ_FNJI01000023.1"/>
</dbReference>
<feature type="domain" description="Sigma-54 factor interaction" evidence="7">
    <location>
        <begin position="298"/>
        <end position="528"/>
    </location>
</feature>
<dbReference type="InterPro" id="IPR025944">
    <property type="entry name" value="Sigma_54_int_dom_CS"/>
</dbReference>
<evidence type="ECO:0000256" key="3">
    <source>
        <dbReference type="ARBA" id="ARBA00023015"/>
    </source>
</evidence>
<dbReference type="Gene3D" id="3.40.50.300">
    <property type="entry name" value="P-loop containing nucleotide triphosphate hydrolases"/>
    <property type="match status" value="1"/>
</dbReference>
<reference evidence="9 10" key="1">
    <citation type="submission" date="2016-10" db="EMBL/GenBank/DDBJ databases">
        <authorList>
            <person name="de Groot N.N."/>
        </authorList>
    </citation>
    <scope>NUCLEOTIDE SEQUENCE [LARGE SCALE GENOMIC DNA]</scope>
    <source>
        <strain evidence="9 10">DSM 12130</strain>
    </source>
</reference>
<evidence type="ECO:0000313" key="10">
    <source>
        <dbReference type="Proteomes" id="UP000199073"/>
    </source>
</evidence>
<dbReference type="Pfam" id="PF00158">
    <property type="entry name" value="Sigma54_activat"/>
    <property type="match status" value="1"/>
</dbReference>
<protein>
    <submittedName>
        <fullName evidence="9">PAS domain S-box-containing protein</fullName>
    </submittedName>
</protein>
<evidence type="ECO:0000259" key="7">
    <source>
        <dbReference type="PROSITE" id="PS50045"/>
    </source>
</evidence>
<dbReference type="Pfam" id="PF00989">
    <property type="entry name" value="PAS"/>
    <property type="match status" value="1"/>
</dbReference>
<dbReference type="Proteomes" id="UP000199073">
    <property type="component" value="Unassembled WGS sequence"/>
</dbReference>
<keyword evidence="5" id="KW-0804">Transcription</keyword>
<dbReference type="GO" id="GO:0006355">
    <property type="term" value="P:regulation of DNA-templated transcription"/>
    <property type="evidence" value="ECO:0007669"/>
    <property type="project" value="InterPro"/>
</dbReference>
<dbReference type="GO" id="GO:0005524">
    <property type="term" value="F:ATP binding"/>
    <property type="evidence" value="ECO:0007669"/>
    <property type="project" value="UniProtKB-KW"/>
</dbReference>